<dbReference type="PANTHER" id="PTHR46410">
    <property type="entry name" value="AT-RICH INTERACTIVE DOMAIN-CONTAINING PROTEIN 2"/>
    <property type="match status" value="1"/>
</dbReference>
<comment type="caution">
    <text evidence="3">The sequence shown here is derived from an EMBL/GenBank/DDBJ whole genome shotgun (WGS) entry which is preliminary data.</text>
</comment>
<protein>
    <recommendedName>
        <fullName evidence="2">ARID domain-containing protein</fullName>
    </recommendedName>
</protein>
<dbReference type="SMART" id="SM01014">
    <property type="entry name" value="ARID"/>
    <property type="match status" value="1"/>
</dbReference>
<reference evidence="3 4" key="1">
    <citation type="submission" date="2021-02" db="EMBL/GenBank/DDBJ databases">
        <title>Plant Genome Project.</title>
        <authorList>
            <person name="Zhang R.-G."/>
        </authorList>
    </citation>
    <scope>NUCLEOTIDE SEQUENCE [LARGE SCALE GENOMIC DNA]</scope>
    <source>
        <tissue evidence="3">Leaves</tissue>
    </source>
</reference>
<dbReference type="InterPro" id="IPR036431">
    <property type="entry name" value="ARID_dom_sf"/>
</dbReference>
<accession>A0ABQ8H8M0</accession>
<dbReference type="Proteomes" id="UP000827721">
    <property type="component" value="Unassembled WGS sequence"/>
</dbReference>
<keyword evidence="1" id="KW-0539">Nucleus</keyword>
<dbReference type="InterPro" id="IPR000949">
    <property type="entry name" value="ELM2_dom"/>
</dbReference>
<dbReference type="CDD" id="cd00167">
    <property type="entry name" value="SANT"/>
    <property type="match status" value="1"/>
</dbReference>
<evidence type="ECO:0000259" key="2">
    <source>
        <dbReference type="PROSITE" id="PS51011"/>
    </source>
</evidence>
<sequence>MAGWSILTNGSGLDTQKSIGNCQTKGTCLDIDHKEKGGSFDDSDAYEVKLRCLFDQVLSVFLNEVAGKGCMRPIPPMLGDGQSLDLFKLFCVVRERGGIHIVSENGLWSFVVQDLGLEPCFSGSVKLIYVKYLSELEEWLVGNGSKSLGNGEFDCGGNFKLLSLELEEEFRGLLEKWPNQKIKDDRLALLKCKENDIYVGMDIEKSELDLWDAKDRHAGENVVRERCSDHNEKLCNTGYAYRKRKRESLSGMLNWVIQIATCPRDPSIRGTTEPSKWKDLKVQAIRVREALLRRRHADSNIGHSVVQKSQKMHPSMYDDIPDLCNRSTERLRCSGRLTSGEKSRLCSCCNSHSATESKLTNPCKTELETGQKEKTFSSVTNTTVDVFGNVPLEKQVPVGPRFQASIPEWTGVVVESDSKWLGTQVWPVVDREQYSLIERDFIGRGRPDSCGCPLPGSVSCVRFHIAENRMKLKLELGSAFFSWRFHQMGEEVSLRWTIEEEKRFKDMVKSNSPSSNKRFWDKASKCFHKKTRKDLLSYYFNVFLVRRRSYQNRVTPRDIDSEDDESQFGSFSESFGHEAVTVPDSDLLICSQNRQCFDFE</sequence>
<name>A0ABQ8H8M0_9ROSI</name>
<gene>
    <name evidence="3" type="ORF">JRO89_XS13G0160000</name>
</gene>
<dbReference type="InterPro" id="IPR001005">
    <property type="entry name" value="SANT/Myb"/>
</dbReference>
<dbReference type="CDD" id="cd16100">
    <property type="entry name" value="ARID"/>
    <property type="match status" value="1"/>
</dbReference>
<evidence type="ECO:0000313" key="3">
    <source>
        <dbReference type="EMBL" id="KAH7550247.1"/>
    </source>
</evidence>
<organism evidence="3 4">
    <name type="scientific">Xanthoceras sorbifolium</name>
    <dbReference type="NCBI Taxonomy" id="99658"/>
    <lineage>
        <taxon>Eukaryota</taxon>
        <taxon>Viridiplantae</taxon>
        <taxon>Streptophyta</taxon>
        <taxon>Embryophyta</taxon>
        <taxon>Tracheophyta</taxon>
        <taxon>Spermatophyta</taxon>
        <taxon>Magnoliopsida</taxon>
        <taxon>eudicotyledons</taxon>
        <taxon>Gunneridae</taxon>
        <taxon>Pentapetalae</taxon>
        <taxon>rosids</taxon>
        <taxon>malvids</taxon>
        <taxon>Sapindales</taxon>
        <taxon>Sapindaceae</taxon>
        <taxon>Xanthoceroideae</taxon>
        <taxon>Xanthoceras</taxon>
    </lineage>
</organism>
<dbReference type="SMART" id="SM01189">
    <property type="entry name" value="ELM2"/>
    <property type="match status" value="1"/>
</dbReference>
<dbReference type="InterPro" id="IPR001606">
    <property type="entry name" value="ARID_dom"/>
</dbReference>
<dbReference type="PANTHER" id="PTHR46410:SF18">
    <property type="entry name" value="AT-RICH INTERACTIVE DOMAIN-CONTAINING PROTEIN 2"/>
    <property type="match status" value="1"/>
</dbReference>
<dbReference type="EMBL" id="JAFEMO010000013">
    <property type="protein sequence ID" value="KAH7550247.1"/>
    <property type="molecule type" value="Genomic_DNA"/>
</dbReference>
<dbReference type="Pfam" id="PF01388">
    <property type="entry name" value="ARID"/>
    <property type="match status" value="1"/>
</dbReference>
<keyword evidence="4" id="KW-1185">Reference proteome</keyword>
<proteinExistence type="predicted"/>
<dbReference type="SMART" id="SM00501">
    <property type="entry name" value="BRIGHT"/>
    <property type="match status" value="1"/>
</dbReference>
<evidence type="ECO:0000313" key="4">
    <source>
        <dbReference type="Proteomes" id="UP000827721"/>
    </source>
</evidence>
<dbReference type="Gene3D" id="1.10.150.60">
    <property type="entry name" value="ARID DNA-binding domain"/>
    <property type="match status" value="1"/>
</dbReference>
<evidence type="ECO:0000256" key="1">
    <source>
        <dbReference type="ARBA" id="ARBA00023242"/>
    </source>
</evidence>
<feature type="domain" description="ARID" evidence="2">
    <location>
        <begin position="48"/>
        <end position="141"/>
    </location>
</feature>
<dbReference type="SUPFAM" id="SSF46774">
    <property type="entry name" value="ARID-like"/>
    <property type="match status" value="1"/>
</dbReference>
<dbReference type="PROSITE" id="PS51011">
    <property type="entry name" value="ARID"/>
    <property type="match status" value="1"/>
</dbReference>